<feature type="compositionally biased region" description="Low complexity" evidence="1">
    <location>
        <begin position="208"/>
        <end position="229"/>
    </location>
</feature>
<evidence type="ECO:0000256" key="1">
    <source>
        <dbReference type="SAM" id="MobiDB-lite"/>
    </source>
</evidence>
<keyword evidence="2" id="KW-1133">Transmembrane helix</keyword>
<protein>
    <submittedName>
        <fullName evidence="5">PDZ domain containing protein</fullName>
    </submittedName>
</protein>
<dbReference type="AlphaFoldDB" id="A0A9K3L0R7"/>
<dbReference type="Proteomes" id="UP000693970">
    <property type="component" value="Unassembled WGS sequence"/>
</dbReference>
<accession>A0A9K3L0R7</accession>
<evidence type="ECO:0000256" key="3">
    <source>
        <dbReference type="SAM" id="SignalP"/>
    </source>
</evidence>
<keyword evidence="2" id="KW-0812">Transmembrane</keyword>
<evidence type="ECO:0000256" key="2">
    <source>
        <dbReference type="SAM" id="Phobius"/>
    </source>
</evidence>
<feature type="region of interest" description="Disordered" evidence="1">
    <location>
        <begin position="156"/>
        <end position="193"/>
    </location>
</feature>
<reference evidence="5" key="2">
    <citation type="submission" date="2021-04" db="EMBL/GenBank/DDBJ databases">
        <authorList>
            <person name="Podell S."/>
        </authorList>
    </citation>
    <scope>NUCLEOTIDE SEQUENCE</scope>
    <source>
        <strain evidence="5">Hildebrandi</strain>
    </source>
</reference>
<dbReference type="PANTHER" id="PTHR38909">
    <property type="entry name" value="G PROTEIN GAMMA DOMAIN-CONTAINING PROTEIN"/>
    <property type="match status" value="1"/>
</dbReference>
<dbReference type="PANTHER" id="PTHR38909:SF1">
    <property type="entry name" value="G PROTEIN GAMMA DOMAIN-CONTAINING PROTEIN"/>
    <property type="match status" value="1"/>
</dbReference>
<dbReference type="EMBL" id="JAGRRH010000017">
    <property type="protein sequence ID" value="KAG7352656.1"/>
    <property type="molecule type" value="Genomic_DNA"/>
</dbReference>
<reference evidence="5" key="1">
    <citation type="journal article" date="2021" name="Sci. Rep.">
        <title>Diploid genomic architecture of Nitzschia inconspicua, an elite biomass production diatom.</title>
        <authorList>
            <person name="Oliver A."/>
            <person name="Podell S."/>
            <person name="Pinowska A."/>
            <person name="Traller J.C."/>
            <person name="Smith S.R."/>
            <person name="McClure R."/>
            <person name="Beliaev A."/>
            <person name="Bohutskyi P."/>
            <person name="Hill E.A."/>
            <person name="Rabines A."/>
            <person name="Zheng H."/>
            <person name="Allen L.Z."/>
            <person name="Kuo A."/>
            <person name="Grigoriev I.V."/>
            <person name="Allen A.E."/>
            <person name="Hazlebeck D."/>
            <person name="Allen E.E."/>
        </authorList>
    </citation>
    <scope>NUCLEOTIDE SEQUENCE</scope>
    <source>
        <strain evidence="5">Hildebrandi</strain>
    </source>
</reference>
<feature type="compositionally biased region" description="Pro residues" evidence="1">
    <location>
        <begin position="162"/>
        <end position="178"/>
    </location>
</feature>
<dbReference type="Pfam" id="PF00595">
    <property type="entry name" value="PDZ"/>
    <property type="match status" value="1"/>
</dbReference>
<feature type="region of interest" description="Disordered" evidence="1">
    <location>
        <begin position="208"/>
        <end position="232"/>
    </location>
</feature>
<dbReference type="InterPro" id="IPR001478">
    <property type="entry name" value="PDZ"/>
</dbReference>
<gene>
    <name evidence="5" type="ORF">IV203_008704</name>
</gene>
<feature type="signal peptide" evidence="3">
    <location>
        <begin position="1"/>
        <end position="23"/>
    </location>
</feature>
<dbReference type="SMART" id="SM00228">
    <property type="entry name" value="PDZ"/>
    <property type="match status" value="1"/>
</dbReference>
<sequence>MHNHCQLLFWLSLMATTWSVVHSQENVIIIDPWELPSVNAPYENVTAVVGDTISFAWPEGVGHTVFINPSGSCDDTESVFLGNTSPVNYTFTVADVTQSPLFIADNINELCENGMGFFVSVIEATDVPAPVASPVAAQATDSPTVATDPPVAAPVVATESPTVPPPTPAPVTPTPAPVAPTEAPVAPTEPPIIPTEPPVAPTEIPTEMPVDTSEPSAAVAPSAKPSLAPTQPGSIVQTLTGLRMGLAGITSMSPSTQTVWAQATKEFSESFVLSELSTTVRNFATTYTVTDVSRVAGQRNLLRGIRGGQQRQLQQQAVIIDFDQRMQFDTTDPSVTALDLAQNPFLSPENKGAYLALLRSTGDPFLLDVAGVSNVVIPPSEGPTSPPSDDEPVLSTPAIIGIACGGGALLILIVLYFLYCRGGGGGGGGGSSRKSGKEMSHGGDDEPPLHVNVRDDEVSTLAGPMGPPTYGDQSVATVDYDYSKAYGGAGDTSVSSAGGTFGSNTQNQSALDPRKAAATGAALGALPMDDAFDPGFRDANNVKEEIIHIFAPPGKLGVVIDTPDDGAPVVHAVKDSSVIADKIQVGDKLVAVDDEDVRSMTAIKVSKLISRKSANPSRKLTVIRTILLE</sequence>
<organism evidence="5 6">
    <name type="scientific">Nitzschia inconspicua</name>
    <dbReference type="NCBI Taxonomy" id="303405"/>
    <lineage>
        <taxon>Eukaryota</taxon>
        <taxon>Sar</taxon>
        <taxon>Stramenopiles</taxon>
        <taxon>Ochrophyta</taxon>
        <taxon>Bacillariophyta</taxon>
        <taxon>Bacillariophyceae</taxon>
        <taxon>Bacillariophycidae</taxon>
        <taxon>Bacillariales</taxon>
        <taxon>Bacillariaceae</taxon>
        <taxon>Nitzschia</taxon>
    </lineage>
</organism>
<feature type="region of interest" description="Disordered" evidence="1">
    <location>
        <begin position="428"/>
        <end position="451"/>
    </location>
</feature>
<feature type="transmembrane region" description="Helical" evidence="2">
    <location>
        <begin position="398"/>
        <end position="419"/>
    </location>
</feature>
<keyword evidence="6" id="KW-1185">Reference proteome</keyword>
<feature type="domain" description="PDZ" evidence="4">
    <location>
        <begin position="554"/>
        <end position="626"/>
    </location>
</feature>
<dbReference type="OrthoDB" id="75502at2759"/>
<evidence type="ECO:0000313" key="5">
    <source>
        <dbReference type="EMBL" id="KAG7352656.1"/>
    </source>
</evidence>
<keyword evidence="2" id="KW-0472">Membrane</keyword>
<keyword evidence="3" id="KW-0732">Signal</keyword>
<feature type="compositionally biased region" description="Basic and acidic residues" evidence="1">
    <location>
        <begin position="435"/>
        <end position="451"/>
    </location>
</feature>
<name>A0A9K3L0R7_9STRA</name>
<proteinExistence type="predicted"/>
<comment type="caution">
    <text evidence="5">The sequence shown here is derived from an EMBL/GenBank/DDBJ whole genome shotgun (WGS) entry which is preliminary data.</text>
</comment>
<evidence type="ECO:0000259" key="4">
    <source>
        <dbReference type="SMART" id="SM00228"/>
    </source>
</evidence>
<evidence type="ECO:0000313" key="6">
    <source>
        <dbReference type="Proteomes" id="UP000693970"/>
    </source>
</evidence>
<feature type="chain" id="PRO_5039942547" evidence="3">
    <location>
        <begin position="24"/>
        <end position="629"/>
    </location>
</feature>